<dbReference type="GO" id="GO:0015074">
    <property type="term" value="P:DNA integration"/>
    <property type="evidence" value="ECO:0007669"/>
    <property type="project" value="InterPro"/>
</dbReference>
<dbReference type="Pfam" id="PF00665">
    <property type="entry name" value="rve"/>
    <property type="match status" value="1"/>
</dbReference>
<dbReference type="InterPro" id="IPR012337">
    <property type="entry name" value="RNaseH-like_sf"/>
</dbReference>
<feature type="domain" description="Integrase catalytic" evidence="2">
    <location>
        <begin position="203"/>
        <end position="370"/>
    </location>
</feature>
<dbReference type="InterPro" id="IPR001584">
    <property type="entry name" value="Integrase_cat-core"/>
</dbReference>
<dbReference type="Pfam" id="PF07727">
    <property type="entry name" value="RVT_2"/>
    <property type="match status" value="1"/>
</dbReference>
<dbReference type="SUPFAM" id="SSF56672">
    <property type="entry name" value="DNA/RNA polymerases"/>
    <property type="match status" value="1"/>
</dbReference>
<dbReference type="Pfam" id="PF13976">
    <property type="entry name" value="gag_pre-integrs"/>
    <property type="match status" value="1"/>
</dbReference>
<evidence type="ECO:0000259" key="2">
    <source>
        <dbReference type="PROSITE" id="PS50994"/>
    </source>
</evidence>
<dbReference type="PANTHER" id="PTHR11439">
    <property type="entry name" value="GAG-POL-RELATED RETROTRANSPOSON"/>
    <property type="match status" value="1"/>
</dbReference>
<dbReference type="InterPro" id="IPR036397">
    <property type="entry name" value="RNaseH_sf"/>
</dbReference>
<dbReference type="SUPFAM" id="SSF53098">
    <property type="entry name" value="Ribonuclease H-like"/>
    <property type="match status" value="1"/>
</dbReference>
<dbReference type="InterPro" id="IPR025724">
    <property type="entry name" value="GAG-pre-integrase_dom"/>
</dbReference>
<dbReference type="GO" id="GO:0003676">
    <property type="term" value="F:nucleic acid binding"/>
    <property type="evidence" value="ECO:0007669"/>
    <property type="project" value="InterPro"/>
</dbReference>
<feature type="region of interest" description="Disordered" evidence="1">
    <location>
        <begin position="581"/>
        <end position="601"/>
    </location>
</feature>
<dbReference type="AlphaFoldDB" id="A0EVH2"/>
<evidence type="ECO:0000313" key="3">
    <source>
        <dbReference type="EMBL" id="ABF67931.1"/>
    </source>
</evidence>
<accession>A0EVH2</accession>
<dbReference type="InterPro" id="IPR043502">
    <property type="entry name" value="DNA/RNA_pol_sf"/>
</dbReference>
<organism evidence="3">
    <name type="scientific">Zea mays</name>
    <name type="common">Maize</name>
    <dbReference type="NCBI Taxonomy" id="4577"/>
    <lineage>
        <taxon>Eukaryota</taxon>
        <taxon>Viridiplantae</taxon>
        <taxon>Streptophyta</taxon>
        <taxon>Embryophyta</taxon>
        <taxon>Tracheophyta</taxon>
        <taxon>Spermatophyta</taxon>
        <taxon>Magnoliopsida</taxon>
        <taxon>Liliopsida</taxon>
        <taxon>Poales</taxon>
        <taxon>Poaceae</taxon>
        <taxon>PACMAD clade</taxon>
        <taxon>Panicoideae</taxon>
        <taxon>Andropogonodae</taxon>
        <taxon>Andropogoneae</taxon>
        <taxon>Tripsacinae</taxon>
        <taxon>Zea</taxon>
    </lineage>
</organism>
<sequence length="1185" mass="133416">MEENDEPCLIDSAATNSILRETKYFQTLLKRTENITTIIGNNGRIVGSGRAIVVLPNGTRIFIEEAFLYPGATRTLLTFKDIRRSGYHVTTACVGGAKYLHITSTNECETKVVEKAQGTSSGLYYSRIKPPPEFVAMSTIFKNPESFRVWHERLGHPGLRMMRNIITSSIGHGMKTTQIPKDFLCISCAKGKLITKPSYLKVKVESPSFLQRLQGDICGLINPLSGPFRYFMVLIDASTKWSHVCLLSTRNHAFAKFIAQIIRLRASFPENRIQSIGMDNAGEFTSKAFNDYCLALGINVEHSVPHVHTQNGLAESLIKRIKFIARPLLQDSKLPTSCWGHAVLHAAALIQYRPSAYHSASPHQLTRGQQPVVSHLRKFSCAVYVPISPPQRTSMGPHRKLGIYVGYESLSIIKYLEPRTGDLFTARYADSIFDEEHFPTLGGGLYLNNKECREIEWSASSIQSLDPRTRETELEVQRIIHLQNLANNLPDAFTDIIGVSKSHIPAANAPERVEIPLQGMDSTRTPHPRKRGRKPDDSVSAKRGRLHQQVTEENATRFISDVPAATHLEGERPSANVRINKSTRTSEQPVSNNLGNHNKPDDSVEEIAINYVETGELYNRKTTVVDTDFVSMIAVVIAEDPEPKSMAECQKRSDWVKWKEAIETELLSLSKRQVFGPVAHTPPQCYPSRVQMGVRPKEGKRDANNEVVRYKARLVAQGFTQRPDIDYDETYSPVMSGTTFRYLISLAAGLNLKMQMMDVVTAYLYGSLDSEIYMKVPDGLRVPDAKSNRNMYSVKLQRALYGLKQSGRMWYNRLSEFLLKKGYVNNPDSPCVFIRKSQKGFCIVSVYIDDLNFIGYAEDIEEASAYLKTEFEMKDLGETKFCLGLQIEHLPEGIFVHQSTYCKKVLERFNMIKAHPLKTPMVVRSLEMDTDPFRPKSDDEKSLGPEVPYLSAIGALMYLANCTRPDIAFAVNLLARYSADLTRRHWVGVKTILRYLKGTQDLGLFFPKNQDQTMVGYADAGYQSDPHNGISQTGFVFLCGGTVVSWRSCKQTLVTTSTNHSEIISLYEAARECAWLRRMTNYIQKSCGYNTANTPTIIYEDNVACVAQMETCYIKSNMTKHICPKYFYPHELQNEGEVKILQVNSCDNLADLFTKSLLAVAFRKCVRGIGMRHLRDLQGSGGDHL</sequence>
<dbReference type="PANTHER" id="PTHR11439:SF486">
    <property type="entry name" value="RLK (RECEPTOR-LIKE KINASE) PROTEIN, PUTATIVE-RELATED"/>
    <property type="match status" value="1"/>
</dbReference>
<reference evidence="3" key="1">
    <citation type="journal article" date="2006" name="Proc. Natl. Acad. Sci. U.S.A.">
        <title>Remarkable variation in maize genome structure inferred from haplotype diversity at the bz locus.</title>
        <authorList>
            <person name="Wang Q."/>
            <person name="Dooner H.K."/>
        </authorList>
    </citation>
    <scope>NUCLEOTIDE SEQUENCE</scope>
</reference>
<feature type="compositionally biased region" description="Polar residues" evidence="1">
    <location>
        <begin position="581"/>
        <end position="596"/>
    </location>
</feature>
<dbReference type="Gene3D" id="3.30.420.10">
    <property type="entry name" value="Ribonuclease H-like superfamily/Ribonuclease H"/>
    <property type="match status" value="1"/>
</dbReference>
<dbReference type="EMBL" id="DQ493648">
    <property type="protein sequence ID" value="ABF67931.1"/>
    <property type="molecule type" value="Genomic_DNA"/>
</dbReference>
<feature type="region of interest" description="Disordered" evidence="1">
    <location>
        <begin position="509"/>
        <end position="552"/>
    </location>
</feature>
<protein>
    <submittedName>
        <fullName evidence="3">Elote1 putative polyprotein</fullName>
    </submittedName>
</protein>
<proteinExistence type="predicted"/>
<dbReference type="CDD" id="cd09272">
    <property type="entry name" value="RNase_HI_RT_Ty1"/>
    <property type="match status" value="1"/>
</dbReference>
<name>A0EVH2_MAIZE</name>
<dbReference type="InterPro" id="IPR013103">
    <property type="entry name" value="RVT_2"/>
</dbReference>
<dbReference type="PROSITE" id="PS50994">
    <property type="entry name" value="INTEGRASE"/>
    <property type="match status" value="1"/>
</dbReference>
<evidence type="ECO:0000256" key="1">
    <source>
        <dbReference type="SAM" id="MobiDB-lite"/>
    </source>
</evidence>